<dbReference type="Proteomes" id="UP000178794">
    <property type="component" value="Unassembled WGS sequence"/>
</dbReference>
<dbReference type="AlphaFoldDB" id="A0A1F6DCW6"/>
<protein>
    <submittedName>
        <fullName evidence="1">Uncharacterized protein</fullName>
    </submittedName>
</protein>
<evidence type="ECO:0000313" key="1">
    <source>
        <dbReference type="EMBL" id="OGG59293.1"/>
    </source>
</evidence>
<gene>
    <name evidence="1" type="ORF">A3C89_03005</name>
</gene>
<dbReference type="STRING" id="1798492.A3C89_03005"/>
<accession>A0A1F6DCW6</accession>
<organism evidence="1 2">
    <name type="scientific">Candidatus Kaiserbacteria bacterium RIFCSPHIGHO2_02_FULL_50_50</name>
    <dbReference type="NCBI Taxonomy" id="1798492"/>
    <lineage>
        <taxon>Bacteria</taxon>
        <taxon>Candidatus Kaiseribacteriota</taxon>
    </lineage>
</organism>
<reference evidence="1 2" key="1">
    <citation type="journal article" date="2016" name="Nat. Commun.">
        <title>Thousands of microbial genomes shed light on interconnected biogeochemical processes in an aquifer system.</title>
        <authorList>
            <person name="Anantharaman K."/>
            <person name="Brown C.T."/>
            <person name="Hug L.A."/>
            <person name="Sharon I."/>
            <person name="Castelle C.J."/>
            <person name="Probst A.J."/>
            <person name="Thomas B.C."/>
            <person name="Singh A."/>
            <person name="Wilkins M.J."/>
            <person name="Karaoz U."/>
            <person name="Brodie E.L."/>
            <person name="Williams K.H."/>
            <person name="Hubbard S.S."/>
            <person name="Banfield J.F."/>
        </authorList>
    </citation>
    <scope>NUCLEOTIDE SEQUENCE [LARGE SCALE GENOMIC DNA]</scope>
</reference>
<comment type="caution">
    <text evidence="1">The sequence shown here is derived from an EMBL/GenBank/DDBJ whole genome shotgun (WGS) entry which is preliminary data.</text>
</comment>
<proteinExistence type="predicted"/>
<name>A0A1F6DCW6_9BACT</name>
<dbReference type="EMBL" id="MFLF01000017">
    <property type="protein sequence ID" value="OGG59293.1"/>
    <property type="molecule type" value="Genomic_DNA"/>
</dbReference>
<evidence type="ECO:0000313" key="2">
    <source>
        <dbReference type="Proteomes" id="UP000178794"/>
    </source>
</evidence>
<sequence>MVVFMSHAFSSNLKNQLITYFKERYGVLLSDEEANTYLFEYSKFFLVIDAGCRADLINRTLNEKSI</sequence>